<sequence>MLEFNNNNGKSNRIYGENSMSVSAKVSELKSKYKQIKENLEVATRKDEKNYYMSLMEIFDYLKDNDIIQDDSIYDGSPPSSDDKEKIIMPTLTPNQRVERRNKRAYLASKIVFVCNVILLVAKIVACAFSRSMAMISSTLDSAIDILSSFITYITNYKIKRLNIYKHPQGKTRMVPLSIIIISVVMAVTNLQIVIQSAQRIINQDDQVLQFSIFALAIAGATIVIKLILFIYCSRIKSPSAEILEQDSRNDTLSNSAVFVGLILSERVWVYSDCVAAILISSYLCYNWISTAVSNLGSIIGKTASPQTLQVYGWVTLLHDPENILYITTVRAYHFGTRYLLEVDIVLREDMVLKKAHDIGESLQQKLEKLPDVERAFVHLDFERDHSPQLEHKLGKIF</sequence>
<evidence type="ECO:0000259" key="9">
    <source>
        <dbReference type="Pfam" id="PF16916"/>
    </source>
</evidence>
<dbReference type="InterPro" id="IPR050291">
    <property type="entry name" value="CDF_Transporter"/>
</dbReference>
<dbReference type="AlphaFoldDB" id="A0A0C2JRH9"/>
<dbReference type="InterPro" id="IPR027470">
    <property type="entry name" value="Cation_efflux_CTD"/>
</dbReference>
<evidence type="ECO:0000313" key="10">
    <source>
        <dbReference type="EMBL" id="KII72013.1"/>
    </source>
</evidence>
<comment type="caution">
    <text evidence="10">The sequence shown here is derived from an EMBL/GenBank/DDBJ whole genome shotgun (WGS) entry which is preliminary data.</text>
</comment>
<evidence type="ECO:0000256" key="3">
    <source>
        <dbReference type="ARBA" id="ARBA00022448"/>
    </source>
</evidence>
<dbReference type="InterPro" id="IPR058533">
    <property type="entry name" value="Cation_efflux_TM"/>
</dbReference>
<keyword evidence="11" id="KW-1185">Reference proteome</keyword>
<comment type="similarity">
    <text evidence="2">Belongs to the cation diffusion facilitator (CDF) transporter (TC 2.A.4) family. SLC30A subfamily.</text>
</comment>
<evidence type="ECO:0000256" key="5">
    <source>
        <dbReference type="ARBA" id="ARBA00022989"/>
    </source>
</evidence>
<dbReference type="GO" id="GO:0008324">
    <property type="term" value="F:monoatomic cation transmembrane transporter activity"/>
    <property type="evidence" value="ECO:0007669"/>
    <property type="project" value="InterPro"/>
</dbReference>
<dbReference type="SUPFAM" id="SSF161111">
    <property type="entry name" value="Cation efflux protein transmembrane domain-like"/>
    <property type="match status" value="1"/>
</dbReference>
<evidence type="ECO:0000256" key="2">
    <source>
        <dbReference type="ARBA" id="ARBA00008873"/>
    </source>
</evidence>
<evidence type="ECO:0000256" key="6">
    <source>
        <dbReference type="ARBA" id="ARBA00023136"/>
    </source>
</evidence>
<evidence type="ECO:0000256" key="4">
    <source>
        <dbReference type="ARBA" id="ARBA00022692"/>
    </source>
</evidence>
<keyword evidence="3" id="KW-0813">Transport</keyword>
<keyword evidence="4 7" id="KW-0812">Transmembrane</keyword>
<dbReference type="OMA" id="CWALRNQ"/>
<keyword evidence="6 7" id="KW-0472">Membrane</keyword>
<feature type="domain" description="Cation efflux protein cytoplasmic" evidence="9">
    <location>
        <begin position="327"/>
        <end position="381"/>
    </location>
</feature>
<evidence type="ECO:0000259" key="8">
    <source>
        <dbReference type="Pfam" id="PF01545"/>
    </source>
</evidence>
<dbReference type="PANTHER" id="PTHR43840">
    <property type="entry name" value="MITOCHONDRIAL METAL TRANSPORTER 1-RELATED"/>
    <property type="match status" value="1"/>
</dbReference>
<name>A0A0C2JRH9_THEKT</name>
<dbReference type="EMBL" id="JWZT01001469">
    <property type="protein sequence ID" value="KII72013.1"/>
    <property type="molecule type" value="Genomic_DNA"/>
</dbReference>
<feature type="transmembrane region" description="Helical" evidence="7">
    <location>
        <begin position="132"/>
        <end position="154"/>
    </location>
</feature>
<accession>A0A0C2JRH9</accession>
<evidence type="ECO:0000256" key="7">
    <source>
        <dbReference type="SAM" id="Phobius"/>
    </source>
</evidence>
<proteinExistence type="inferred from homology"/>
<dbReference type="Pfam" id="PF01545">
    <property type="entry name" value="Cation_efflux"/>
    <property type="match status" value="1"/>
</dbReference>
<dbReference type="NCBIfam" id="TIGR01297">
    <property type="entry name" value="CDF"/>
    <property type="match status" value="1"/>
</dbReference>
<feature type="transmembrane region" description="Helical" evidence="7">
    <location>
        <begin position="105"/>
        <end position="126"/>
    </location>
</feature>
<feature type="domain" description="Cation efflux protein transmembrane" evidence="8">
    <location>
        <begin position="110"/>
        <end position="299"/>
    </location>
</feature>
<dbReference type="InterPro" id="IPR036837">
    <property type="entry name" value="Cation_efflux_CTD_sf"/>
</dbReference>
<reference evidence="10 11" key="1">
    <citation type="journal article" date="2014" name="Genome Biol. Evol.">
        <title>The genome of the myxosporean Thelohanellus kitauei shows adaptations to nutrient acquisition within its fish host.</title>
        <authorList>
            <person name="Yang Y."/>
            <person name="Xiong J."/>
            <person name="Zhou Z."/>
            <person name="Huo F."/>
            <person name="Miao W."/>
            <person name="Ran C."/>
            <person name="Liu Y."/>
            <person name="Zhang J."/>
            <person name="Feng J."/>
            <person name="Wang M."/>
            <person name="Wang M."/>
            <person name="Wang L."/>
            <person name="Yao B."/>
        </authorList>
    </citation>
    <scope>NUCLEOTIDE SEQUENCE [LARGE SCALE GENOMIC DNA]</scope>
    <source>
        <strain evidence="10">Wuqing</strain>
    </source>
</reference>
<dbReference type="GO" id="GO:0016020">
    <property type="term" value="C:membrane"/>
    <property type="evidence" value="ECO:0007669"/>
    <property type="project" value="UniProtKB-SubCell"/>
</dbReference>
<dbReference type="OrthoDB" id="78296at2759"/>
<keyword evidence="5 7" id="KW-1133">Transmembrane helix</keyword>
<dbReference type="Proteomes" id="UP000031668">
    <property type="component" value="Unassembled WGS sequence"/>
</dbReference>
<evidence type="ECO:0000313" key="11">
    <source>
        <dbReference type="Proteomes" id="UP000031668"/>
    </source>
</evidence>
<feature type="transmembrane region" description="Helical" evidence="7">
    <location>
        <begin position="207"/>
        <end position="232"/>
    </location>
</feature>
<evidence type="ECO:0000256" key="1">
    <source>
        <dbReference type="ARBA" id="ARBA00004141"/>
    </source>
</evidence>
<dbReference type="PANTHER" id="PTHR43840:SF13">
    <property type="entry name" value="CATION EFFLUX PROTEIN CYTOPLASMIC DOMAIN-CONTAINING PROTEIN"/>
    <property type="match status" value="1"/>
</dbReference>
<gene>
    <name evidence="10" type="ORF">RF11_04306</name>
</gene>
<dbReference type="Pfam" id="PF16916">
    <property type="entry name" value="ZT_dimer"/>
    <property type="match status" value="1"/>
</dbReference>
<dbReference type="Gene3D" id="3.30.70.1350">
    <property type="entry name" value="Cation efflux protein, cytoplasmic domain"/>
    <property type="match status" value="1"/>
</dbReference>
<feature type="transmembrane region" description="Helical" evidence="7">
    <location>
        <begin position="175"/>
        <end position="195"/>
    </location>
</feature>
<protein>
    <submittedName>
        <fullName evidence="10">Metal tolerance protein 7</fullName>
    </submittedName>
</protein>
<dbReference type="InterPro" id="IPR027469">
    <property type="entry name" value="Cation_efflux_TMD_sf"/>
</dbReference>
<dbReference type="InterPro" id="IPR002524">
    <property type="entry name" value="Cation_efflux"/>
</dbReference>
<comment type="subcellular location">
    <subcellularLocation>
        <location evidence="1">Membrane</location>
        <topology evidence="1">Multi-pass membrane protein</topology>
    </subcellularLocation>
</comment>
<dbReference type="SUPFAM" id="SSF160240">
    <property type="entry name" value="Cation efflux protein cytoplasmic domain-like"/>
    <property type="match status" value="1"/>
</dbReference>
<dbReference type="Gene3D" id="1.20.1510.10">
    <property type="entry name" value="Cation efflux protein transmembrane domain"/>
    <property type="match status" value="1"/>
</dbReference>
<organism evidence="10 11">
    <name type="scientific">Thelohanellus kitauei</name>
    <name type="common">Myxosporean</name>
    <dbReference type="NCBI Taxonomy" id="669202"/>
    <lineage>
        <taxon>Eukaryota</taxon>
        <taxon>Metazoa</taxon>
        <taxon>Cnidaria</taxon>
        <taxon>Myxozoa</taxon>
        <taxon>Myxosporea</taxon>
        <taxon>Bivalvulida</taxon>
        <taxon>Platysporina</taxon>
        <taxon>Myxobolidae</taxon>
        <taxon>Thelohanellus</taxon>
    </lineage>
</organism>